<protein>
    <submittedName>
        <fullName evidence="1">M24 family metallopeptidase</fullName>
    </submittedName>
</protein>
<name>A0ABW0LKP9_9BACI</name>
<accession>A0ABW0LKP9</accession>
<dbReference type="SUPFAM" id="SSF55920">
    <property type="entry name" value="Creatinase/aminopeptidase"/>
    <property type="match status" value="1"/>
</dbReference>
<dbReference type="CDD" id="cd01066">
    <property type="entry name" value="APP_MetAP"/>
    <property type="match status" value="1"/>
</dbReference>
<dbReference type="EMBL" id="JBHSMC010000015">
    <property type="protein sequence ID" value="MFC5465557.1"/>
    <property type="molecule type" value="Genomic_DNA"/>
</dbReference>
<dbReference type="Gene3D" id="3.90.230.10">
    <property type="entry name" value="Creatinase/methionine aminopeptidase superfamily"/>
    <property type="match status" value="1"/>
</dbReference>
<gene>
    <name evidence="1" type="ORF">ACFPM4_12470</name>
</gene>
<organism evidence="1 2">
    <name type="scientific">Lederbergia graminis</name>
    <dbReference type="NCBI Taxonomy" id="735518"/>
    <lineage>
        <taxon>Bacteria</taxon>
        <taxon>Bacillati</taxon>
        <taxon>Bacillota</taxon>
        <taxon>Bacilli</taxon>
        <taxon>Bacillales</taxon>
        <taxon>Bacillaceae</taxon>
        <taxon>Lederbergia</taxon>
    </lineage>
</organism>
<evidence type="ECO:0000313" key="1">
    <source>
        <dbReference type="EMBL" id="MFC5465557.1"/>
    </source>
</evidence>
<evidence type="ECO:0000313" key="2">
    <source>
        <dbReference type="Proteomes" id="UP001596147"/>
    </source>
</evidence>
<dbReference type="RefSeq" id="WP_382352147.1">
    <property type="nucleotide sequence ID" value="NZ_JBHSMC010000015.1"/>
</dbReference>
<dbReference type="InterPro" id="IPR036005">
    <property type="entry name" value="Creatinase/aminopeptidase-like"/>
</dbReference>
<reference evidence="2" key="1">
    <citation type="journal article" date="2019" name="Int. J. Syst. Evol. Microbiol.">
        <title>The Global Catalogue of Microorganisms (GCM) 10K type strain sequencing project: providing services to taxonomists for standard genome sequencing and annotation.</title>
        <authorList>
            <consortium name="The Broad Institute Genomics Platform"/>
            <consortium name="The Broad Institute Genome Sequencing Center for Infectious Disease"/>
            <person name="Wu L."/>
            <person name="Ma J."/>
        </authorList>
    </citation>
    <scope>NUCLEOTIDE SEQUENCE [LARGE SCALE GENOMIC DNA]</scope>
    <source>
        <strain evidence="2">CGMCC 1.12237</strain>
    </source>
</reference>
<sequence length="450" mass="50177">MNINWKKVELPDFGVPEEIPVISKEEHEMRCTKAYDRAATDWLVVYGDREHFANIHFLSGYDPRFEEALLILGPRNAKYLLVGMEGLDYSVDKQIEANVILYQSFGLLGQDRTSSPKLDQILLNIGIKENDTVGLCGWKYFEENEMVSDAPHFFIPAAIVDSIQKVVRQPLQDKTPVLLHPTEGLRSRNSVDQIALYEWGASRASAAVMNIMKGTKVGISELEAVSHMRYAGEPLTAHVMFSARKEQMVGLRSPSATKIALGDGVTTAVGYWGGLSCRAGMIDSKNDEFMERFAKPYYKAIATWYEMTGIGVRGGDLFEKCASVLAEGGLKPALNPGHLTSTDEWMHTPVRPDSNEVIVSGMAFQCDIIPTPLPNGVGLNCEDTVVIADEALRKELKEKYPAVWARIEAKQSFIREKLGINIKDELLPLSSNPAYYNPLWLNPEMVMVVE</sequence>
<comment type="caution">
    <text evidence="1">The sequence shown here is derived from an EMBL/GenBank/DDBJ whole genome shotgun (WGS) entry which is preliminary data.</text>
</comment>
<dbReference type="Proteomes" id="UP001596147">
    <property type="component" value="Unassembled WGS sequence"/>
</dbReference>
<keyword evidence="2" id="KW-1185">Reference proteome</keyword>
<proteinExistence type="predicted"/>